<keyword evidence="6 7" id="KW-0472">Membrane</keyword>
<evidence type="ECO:0000256" key="4">
    <source>
        <dbReference type="ARBA" id="ARBA00022692"/>
    </source>
</evidence>
<comment type="subcellular location">
    <subcellularLocation>
        <location evidence="1">Membrane</location>
        <topology evidence="1">Multi-pass membrane protein</topology>
    </subcellularLocation>
</comment>
<keyword evidence="10" id="KW-1185">Reference proteome</keyword>
<dbReference type="Gene3D" id="3.40.50.720">
    <property type="entry name" value="NAD(P)-binding Rossmann-like Domain"/>
    <property type="match status" value="1"/>
</dbReference>
<name>A0AAU4K6F1_9NOCA</name>
<evidence type="ECO:0000256" key="2">
    <source>
        <dbReference type="ARBA" id="ARBA00006464"/>
    </source>
</evidence>
<dbReference type="PANTHER" id="PTHR30576">
    <property type="entry name" value="COLANIC BIOSYNTHESIS UDP-GLUCOSE LIPID CARRIER TRANSFERASE"/>
    <property type="match status" value="1"/>
</dbReference>
<keyword evidence="5 7" id="KW-1133">Transmembrane helix</keyword>
<reference evidence="9 10" key="1">
    <citation type="submission" date="2022-10" db="EMBL/GenBank/DDBJ databases">
        <title>The complete genomes of actinobacterial strains from the NBC collection.</title>
        <authorList>
            <person name="Joergensen T.S."/>
            <person name="Alvarez Arevalo M."/>
            <person name="Sterndorff E.B."/>
            <person name="Faurdal D."/>
            <person name="Vuksanovic O."/>
            <person name="Mourched A.-S."/>
            <person name="Charusanti P."/>
            <person name="Shaw S."/>
            <person name="Blin K."/>
            <person name="Weber T."/>
        </authorList>
    </citation>
    <scope>NUCLEOTIDE SEQUENCE [LARGE SCALE GENOMIC DNA]</scope>
    <source>
        <strain evidence="9 10">NBC_00319</strain>
    </source>
</reference>
<feature type="transmembrane region" description="Helical" evidence="7">
    <location>
        <begin position="99"/>
        <end position="121"/>
    </location>
</feature>
<evidence type="ECO:0000313" key="9">
    <source>
        <dbReference type="EMBL" id="WUM21572.1"/>
    </source>
</evidence>
<evidence type="ECO:0000256" key="1">
    <source>
        <dbReference type="ARBA" id="ARBA00004141"/>
    </source>
</evidence>
<feature type="transmembrane region" description="Helical" evidence="7">
    <location>
        <begin position="68"/>
        <end position="87"/>
    </location>
</feature>
<dbReference type="EMBL" id="CP108021">
    <property type="protein sequence ID" value="WUM21572.1"/>
    <property type="molecule type" value="Genomic_DNA"/>
</dbReference>
<feature type="transmembrane region" description="Helical" evidence="7">
    <location>
        <begin position="133"/>
        <end position="152"/>
    </location>
</feature>
<comment type="similarity">
    <text evidence="2">Belongs to the bacterial sugar transferase family.</text>
</comment>
<dbReference type="Pfam" id="PF13727">
    <property type="entry name" value="CoA_binding_3"/>
    <property type="match status" value="1"/>
</dbReference>
<dbReference type="KEGG" id="whr:OG579_07270"/>
<feature type="transmembrane region" description="Helical" evidence="7">
    <location>
        <begin position="36"/>
        <end position="56"/>
    </location>
</feature>
<proteinExistence type="inferred from homology"/>
<keyword evidence="3 9" id="KW-0808">Transferase</keyword>
<evidence type="ECO:0000256" key="3">
    <source>
        <dbReference type="ARBA" id="ARBA00022679"/>
    </source>
</evidence>
<gene>
    <name evidence="9" type="ORF">OG579_07270</name>
</gene>
<dbReference type="Proteomes" id="UP001432128">
    <property type="component" value="Chromosome"/>
</dbReference>
<dbReference type="Pfam" id="PF02397">
    <property type="entry name" value="Bac_transf"/>
    <property type="match status" value="1"/>
</dbReference>
<dbReference type="GO" id="GO:0016020">
    <property type="term" value="C:membrane"/>
    <property type="evidence" value="ECO:0007669"/>
    <property type="project" value="UniProtKB-SubCell"/>
</dbReference>
<dbReference type="PANTHER" id="PTHR30576:SF0">
    <property type="entry name" value="UNDECAPRENYL-PHOSPHATE N-ACETYLGALACTOSAMINYL 1-PHOSPHATE TRANSFERASE-RELATED"/>
    <property type="match status" value="1"/>
</dbReference>
<evidence type="ECO:0000256" key="6">
    <source>
        <dbReference type="ARBA" id="ARBA00023136"/>
    </source>
</evidence>
<accession>A0AAU4K6F1</accession>
<dbReference type="InterPro" id="IPR017475">
    <property type="entry name" value="EPS_sugar_tfrase"/>
</dbReference>
<evidence type="ECO:0000259" key="8">
    <source>
        <dbReference type="Pfam" id="PF02397"/>
    </source>
</evidence>
<organism evidence="9 10">
    <name type="scientific">Williamsia herbipolensis</name>
    <dbReference type="NCBI Taxonomy" id="1603258"/>
    <lineage>
        <taxon>Bacteria</taxon>
        <taxon>Bacillati</taxon>
        <taxon>Actinomycetota</taxon>
        <taxon>Actinomycetes</taxon>
        <taxon>Mycobacteriales</taxon>
        <taxon>Nocardiaceae</taxon>
        <taxon>Williamsia</taxon>
    </lineage>
</organism>
<protein>
    <submittedName>
        <fullName evidence="9">Sugar transferase</fullName>
    </submittedName>
</protein>
<feature type="domain" description="Bacterial sugar transferase" evidence="8">
    <location>
        <begin position="304"/>
        <end position="492"/>
    </location>
</feature>
<dbReference type="AlphaFoldDB" id="A0AAU4K6F1"/>
<sequence>MALQTSPTTIPISEPPGDAAPSAFLRSIRRDPGHSIVTVVVDVLAASAAVALGSLWADATQDQHPPLWSVWLFVPTMIMTFALQQMYRKQLRRNFLDELPRVQTTLAVAAVLTLGFIVTFLTQASQTGVTTTKVWACAVVLVTGGRFARVVIQRNLRIRHGSLAPTLVVGDGLIAHQLIQRMRDMPEYGLRPVGILAATPLRLTADVATEEPDSYGVPRLGPPQAIADAIAATHAEEVVVAAEDIDDAELARVVRAAHRRGIRAWVLPRAHDAVGARARIDHLGGVPLLILPRVNPRSWQFAVKHTVDRVAATLGLLLISPLFLTLMLLVKLSSPGPIFFSQDRVGRNGKVFGCLKFRSMRPPTEADAAFELTAGAAPGGIEGVDRRTKIGRIMRSTSMDELPQLINVALGDMSLVGPRPERPEFVELFDMQIRRYGERHRVKAGVTGWAQVHGLRGQTSIADRAEWDNYYIENWSVLLDLKILALTVLTFLHRAE</sequence>
<keyword evidence="4 7" id="KW-0812">Transmembrane</keyword>
<dbReference type="InterPro" id="IPR003362">
    <property type="entry name" value="Bact_transf"/>
</dbReference>
<evidence type="ECO:0000313" key="10">
    <source>
        <dbReference type="Proteomes" id="UP001432128"/>
    </source>
</evidence>
<dbReference type="RefSeq" id="WP_328858597.1">
    <property type="nucleotide sequence ID" value="NZ_CP108021.1"/>
</dbReference>
<evidence type="ECO:0000256" key="7">
    <source>
        <dbReference type="SAM" id="Phobius"/>
    </source>
</evidence>
<dbReference type="NCBIfam" id="TIGR03025">
    <property type="entry name" value="EPS_sugtrans"/>
    <property type="match status" value="1"/>
</dbReference>
<dbReference type="GO" id="GO:0016780">
    <property type="term" value="F:phosphotransferase activity, for other substituted phosphate groups"/>
    <property type="evidence" value="ECO:0007669"/>
    <property type="project" value="TreeGrafter"/>
</dbReference>
<evidence type="ECO:0000256" key="5">
    <source>
        <dbReference type="ARBA" id="ARBA00022989"/>
    </source>
</evidence>
<feature type="transmembrane region" description="Helical" evidence="7">
    <location>
        <begin position="310"/>
        <end position="330"/>
    </location>
</feature>